<organism evidence="2">
    <name type="scientific">Anoplophora glabripennis</name>
    <name type="common">Asian longhorn beetle</name>
    <name type="synonym">Anoplophora nobilis</name>
    <dbReference type="NCBI Taxonomy" id="217634"/>
    <lineage>
        <taxon>Eukaryota</taxon>
        <taxon>Metazoa</taxon>
        <taxon>Ecdysozoa</taxon>
        <taxon>Arthropoda</taxon>
        <taxon>Hexapoda</taxon>
        <taxon>Insecta</taxon>
        <taxon>Pterygota</taxon>
        <taxon>Neoptera</taxon>
        <taxon>Endopterygota</taxon>
        <taxon>Coleoptera</taxon>
        <taxon>Polyphaga</taxon>
        <taxon>Cucujiformia</taxon>
        <taxon>Chrysomeloidea</taxon>
        <taxon>Cerambycidae</taxon>
        <taxon>Lamiinae</taxon>
        <taxon>Lamiini</taxon>
        <taxon>Anoplophora</taxon>
    </lineage>
</organism>
<feature type="region of interest" description="Disordered" evidence="1">
    <location>
        <begin position="1"/>
        <end position="45"/>
    </location>
</feature>
<evidence type="ECO:0000313" key="2">
    <source>
        <dbReference type="EMBL" id="JAB67461.1"/>
    </source>
</evidence>
<name>V5IAK9_ANOGL</name>
<dbReference type="EMBL" id="GALX01001005">
    <property type="protein sequence ID" value="JAB67461.1"/>
    <property type="molecule type" value="Transcribed_RNA"/>
</dbReference>
<sequence>MSKSSDKDNRRQRTDRLRNERDSEVAVLPRSHTPDLQPNISDSQEDRIKRLEQVIQGLVGVIPRRNQESVSGINTIPEFRPGQPGLTSTKWLHKIEQLASLNSWDEKTVIYHMQTKLTGLARSWFNNLNNYDLSWEDWKQLIVS</sequence>
<proteinExistence type="predicted"/>
<feature type="compositionally biased region" description="Basic and acidic residues" evidence="1">
    <location>
        <begin position="1"/>
        <end position="24"/>
    </location>
</feature>
<protein>
    <submittedName>
        <fullName evidence="2">Uncharacterized protein</fullName>
    </submittedName>
</protein>
<evidence type="ECO:0000256" key="1">
    <source>
        <dbReference type="SAM" id="MobiDB-lite"/>
    </source>
</evidence>
<accession>V5IAK9</accession>
<feature type="non-terminal residue" evidence="2">
    <location>
        <position position="144"/>
    </location>
</feature>
<reference evidence="2" key="1">
    <citation type="submission" date="2013-07" db="EMBL/GenBank/DDBJ databases">
        <title>Midgut Transcriptome Profiling of Anoplphora glabripennis, a Lignocellulose Degrading, Wood-Boring Cerambycid.</title>
        <authorList>
            <person name="Scully E.D."/>
            <person name="Hoover K."/>
            <person name="Carlson J.E."/>
            <person name="Tien M."/>
            <person name="Geib S.M."/>
        </authorList>
    </citation>
    <scope>NUCLEOTIDE SEQUENCE</scope>
</reference>
<dbReference type="AlphaFoldDB" id="V5IAK9"/>